<feature type="domain" description="Nephrocystin 3-like N-terminal" evidence="5">
    <location>
        <begin position="89"/>
        <end position="271"/>
    </location>
</feature>
<proteinExistence type="predicted"/>
<evidence type="ECO:0000256" key="2">
    <source>
        <dbReference type="PROSITE-ProRule" id="PRU00023"/>
    </source>
</evidence>
<evidence type="ECO:0000259" key="5">
    <source>
        <dbReference type="Pfam" id="PF24883"/>
    </source>
</evidence>
<dbReference type="PROSITE" id="PS50297">
    <property type="entry name" value="ANK_REP_REGION"/>
    <property type="match status" value="4"/>
</dbReference>
<dbReference type="Pfam" id="PF24883">
    <property type="entry name" value="NPHP3_N"/>
    <property type="match status" value="1"/>
</dbReference>
<dbReference type="InterPro" id="IPR002110">
    <property type="entry name" value="Ankyrin_rpt"/>
</dbReference>
<keyword evidence="2" id="KW-0040">ANK repeat</keyword>
<name>A0A364LBU2_TALAM</name>
<dbReference type="InterPro" id="IPR027417">
    <property type="entry name" value="P-loop_NTPase"/>
</dbReference>
<dbReference type="InterPro" id="IPR056884">
    <property type="entry name" value="NPHP3-like_N"/>
</dbReference>
<dbReference type="Pfam" id="PF12796">
    <property type="entry name" value="Ank_2"/>
    <property type="match status" value="2"/>
</dbReference>
<dbReference type="Gene3D" id="3.40.50.300">
    <property type="entry name" value="P-loop containing nucleotide triphosphate hydrolases"/>
    <property type="match status" value="1"/>
</dbReference>
<evidence type="ECO:0000256" key="3">
    <source>
        <dbReference type="SAM" id="MobiDB-lite"/>
    </source>
</evidence>
<keyword evidence="7" id="KW-1185">Reference proteome</keyword>
<dbReference type="Pfam" id="PF17046">
    <property type="entry name" value="Ses_B"/>
    <property type="match status" value="1"/>
</dbReference>
<feature type="repeat" description="ANK" evidence="2">
    <location>
        <begin position="653"/>
        <end position="685"/>
    </location>
</feature>
<feature type="repeat" description="ANK" evidence="2">
    <location>
        <begin position="760"/>
        <end position="793"/>
    </location>
</feature>
<evidence type="ECO:0000256" key="1">
    <source>
        <dbReference type="ARBA" id="ARBA00022737"/>
    </source>
</evidence>
<dbReference type="InterPro" id="IPR036770">
    <property type="entry name" value="Ankyrin_rpt-contain_sf"/>
</dbReference>
<feature type="repeat" description="ANK" evidence="2">
    <location>
        <begin position="690"/>
        <end position="725"/>
    </location>
</feature>
<dbReference type="RefSeq" id="XP_040737804.1">
    <property type="nucleotide sequence ID" value="XM_040882204.1"/>
</dbReference>
<dbReference type="EMBL" id="MIKG01000023">
    <property type="protein sequence ID" value="RAO73290.1"/>
    <property type="molecule type" value="Genomic_DNA"/>
</dbReference>
<dbReference type="AlphaFoldDB" id="A0A364LBU2"/>
<evidence type="ECO:0000313" key="6">
    <source>
        <dbReference type="EMBL" id="RAO73290.1"/>
    </source>
</evidence>
<sequence length="1008" mass="111644">MKRLGVMADKPKPAAFADFSQSENKGLQMGQNYGNLEASFYSDSIQGINIAAGASIYMGEKKTVEGKLLDILVAGDGRDRCDISRPEPGTCEWIFEHEAFRHWIATDSATHTPLYIQGIPGSGKSVLLKFLTKELEKRMRVRTLSASSPVQEALPVELGVLGKTIAVVCFCDDKNEMRQKPTWILRTLLYKIFQQKRSLAKYALNHLQNAEDLDSPGADPDEFHSVEILQKILEDIALDPDLEVLYFIIDGLDQCGPHLPAVVRLISEVSTRVNREAISRGANFSLRCIISDRGSKIIRDKLLPQYIIDIPKNNKHDIDKVTEKKIKDIQDYREFSDDVLKSTTDVLKESCKGMFKWLSLVLEDLSTWDGTWTEIKVKERLHSIPSDVAAYYKKMLERQHQDSVVTLRTLLMWVYFACRPLTLQELNAVSTLEEKKTYTGGARTDEENDVLQRRIENNWSALFLIHDGTVHLSHQSVKDFLSEVFSDAGEKKYEGYGMCKSEAHRQMAAACLTYLQIPNVNEREVPKPPVDNKGMIDETQLKIVKENFLEGFPFLQYAVESLGHHLRESQIQDETDVPGMKEFFSANSAALLSWVRSYDLLKRWTSGKYSGFSTSTSLLFVAARLNLPWLANRATTWKSIGSLPVDVRAPDMSGWSAIHLAADSEATDMVAWLLENNAYVHAETMGYAHPGRTALHFAASKRSDAGPQMVQKLLDGGAKATAQTRQGGNTPLHYAVDGRSVATVQALLAAGADANTTNGSGITPLHKAVAIPGLEEVVEALLKGGADPNKKTSIGTVSAVRALSNLKVSRNMWQDTSDASVSQSPLHIAVNAKDGERIVDILLKQGGADPNCRDGAGRTALHVAVARTNAEAITQLLIDSNSDVNAQDMDGKTPLLVFLTAAALQTEHQSQLTSELDIQGSRERLLDILLSAGADPSVEAKDKKSPINFATEAKLQWAIKKLEQKLQRTGNRNHDSKQQPEPANGEINAKKGFLDTQASRWIPKRSWS</sequence>
<feature type="domain" description="Fungal death-pathway protein SesB" evidence="4">
    <location>
        <begin position="17"/>
        <end position="37"/>
    </location>
</feature>
<evidence type="ECO:0000259" key="4">
    <source>
        <dbReference type="Pfam" id="PF17046"/>
    </source>
</evidence>
<organism evidence="6 7">
    <name type="scientific">Talaromyces amestolkiae</name>
    <dbReference type="NCBI Taxonomy" id="1196081"/>
    <lineage>
        <taxon>Eukaryota</taxon>
        <taxon>Fungi</taxon>
        <taxon>Dikarya</taxon>
        <taxon>Ascomycota</taxon>
        <taxon>Pezizomycotina</taxon>
        <taxon>Eurotiomycetes</taxon>
        <taxon>Eurotiomycetidae</taxon>
        <taxon>Eurotiales</taxon>
        <taxon>Trichocomaceae</taxon>
        <taxon>Talaromyces</taxon>
        <taxon>Talaromyces sect. Talaromyces</taxon>
    </lineage>
</organism>
<gene>
    <name evidence="6" type="ORF">BHQ10_009302</name>
</gene>
<dbReference type="OrthoDB" id="366390at2759"/>
<feature type="repeat" description="ANK" evidence="2">
    <location>
        <begin position="821"/>
        <end position="846"/>
    </location>
</feature>
<protein>
    <submittedName>
        <fullName evidence="6">Uncharacterized protein</fullName>
    </submittedName>
</protein>
<dbReference type="STRING" id="1196081.A0A364LBU2"/>
<dbReference type="Proteomes" id="UP000249363">
    <property type="component" value="Unassembled WGS sequence"/>
</dbReference>
<feature type="repeat" description="ANK" evidence="2">
    <location>
        <begin position="856"/>
        <end position="889"/>
    </location>
</feature>
<dbReference type="Pfam" id="PF00023">
    <property type="entry name" value="Ank"/>
    <property type="match status" value="1"/>
</dbReference>
<dbReference type="PROSITE" id="PS50088">
    <property type="entry name" value="ANK_REPEAT"/>
    <property type="match status" value="6"/>
</dbReference>
<dbReference type="InterPro" id="IPR031469">
    <property type="entry name" value="SesB_dom"/>
</dbReference>
<feature type="compositionally biased region" description="Basic and acidic residues" evidence="3">
    <location>
        <begin position="966"/>
        <end position="978"/>
    </location>
</feature>
<feature type="repeat" description="ANK" evidence="2">
    <location>
        <begin position="727"/>
        <end position="759"/>
    </location>
</feature>
<dbReference type="Gene3D" id="1.25.40.20">
    <property type="entry name" value="Ankyrin repeat-containing domain"/>
    <property type="match status" value="3"/>
</dbReference>
<dbReference type="SMART" id="SM00248">
    <property type="entry name" value="ANK"/>
    <property type="match status" value="7"/>
</dbReference>
<comment type="caution">
    <text evidence="6">The sequence shown here is derived from an EMBL/GenBank/DDBJ whole genome shotgun (WGS) entry which is preliminary data.</text>
</comment>
<dbReference type="SUPFAM" id="SSF48403">
    <property type="entry name" value="Ankyrin repeat"/>
    <property type="match status" value="1"/>
</dbReference>
<reference evidence="6 7" key="1">
    <citation type="journal article" date="2017" name="Biotechnol. Biofuels">
        <title>Differential beta-glucosidase expression as a function of carbon source availability in Talaromyces amestolkiae: a genomic and proteomic approach.</title>
        <authorList>
            <person name="de Eugenio L.I."/>
            <person name="Mendez-Liter J.A."/>
            <person name="Nieto-Dominguez M."/>
            <person name="Alonso L."/>
            <person name="Gil-Munoz J."/>
            <person name="Barriuso J."/>
            <person name="Prieto A."/>
            <person name="Martinez M.J."/>
        </authorList>
    </citation>
    <scope>NUCLEOTIDE SEQUENCE [LARGE SCALE GENOMIC DNA]</scope>
    <source>
        <strain evidence="6 7">CIB</strain>
    </source>
</reference>
<dbReference type="GeneID" id="63798516"/>
<feature type="region of interest" description="Disordered" evidence="3">
    <location>
        <begin position="966"/>
        <end position="1008"/>
    </location>
</feature>
<dbReference type="PANTHER" id="PTHR10039:SF14">
    <property type="entry name" value="NACHT DOMAIN-CONTAINING PROTEIN"/>
    <property type="match status" value="1"/>
</dbReference>
<dbReference type="SUPFAM" id="SSF52540">
    <property type="entry name" value="P-loop containing nucleoside triphosphate hydrolases"/>
    <property type="match status" value="1"/>
</dbReference>
<keyword evidence="1" id="KW-0677">Repeat</keyword>
<dbReference type="PANTHER" id="PTHR10039">
    <property type="entry name" value="AMELOGENIN"/>
    <property type="match status" value="1"/>
</dbReference>
<evidence type="ECO:0000313" key="7">
    <source>
        <dbReference type="Proteomes" id="UP000249363"/>
    </source>
</evidence>
<accession>A0A364LBU2</accession>